<feature type="coiled-coil region" evidence="1">
    <location>
        <begin position="22"/>
        <end position="70"/>
    </location>
</feature>
<proteinExistence type="predicted"/>
<dbReference type="Proteomes" id="UP000245910">
    <property type="component" value="Chromosome II"/>
</dbReference>
<evidence type="ECO:0000313" key="2">
    <source>
        <dbReference type="EMBL" id="CEI62030.1"/>
    </source>
</evidence>
<name>A0A2L2TN98_9HYPO</name>
<dbReference type="AlphaFoldDB" id="A0A2L2TN98"/>
<sequence>MSKITHPKFSQFTAIISRRKVVDKKQAELKKVKAKIQDLERQRDEMIEKEKTLEAEVEKAKESLDEAIESLMH</sequence>
<dbReference type="EMBL" id="LN649230">
    <property type="protein sequence ID" value="CEI62030.1"/>
    <property type="molecule type" value="Genomic_DNA"/>
</dbReference>
<keyword evidence="1" id="KW-0175">Coiled coil</keyword>
<organism evidence="2 3">
    <name type="scientific">Fusarium venenatum</name>
    <dbReference type="NCBI Taxonomy" id="56646"/>
    <lineage>
        <taxon>Eukaryota</taxon>
        <taxon>Fungi</taxon>
        <taxon>Dikarya</taxon>
        <taxon>Ascomycota</taxon>
        <taxon>Pezizomycotina</taxon>
        <taxon>Sordariomycetes</taxon>
        <taxon>Hypocreomycetidae</taxon>
        <taxon>Hypocreales</taxon>
        <taxon>Nectriaceae</taxon>
        <taxon>Fusarium</taxon>
    </lineage>
</organism>
<reference evidence="3" key="1">
    <citation type="submission" date="2014-10" db="EMBL/GenBank/DDBJ databases">
        <authorList>
            <person name="King R."/>
        </authorList>
    </citation>
    <scope>NUCLEOTIDE SEQUENCE [LARGE SCALE GENOMIC DNA]</scope>
    <source>
        <strain evidence="3">A3/5</strain>
    </source>
</reference>
<evidence type="ECO:0000256" key="1">
    <source>
        <dbReference type="SAM" id="Coils"/>
    </source>
</evidence>
<keyword evidence="3" id="KW-1185">Reference proteome</keyword>
<protein>
    <submittedName>
        <fullName evidence="2">Uncharacterized protein</fullName>
    </submittedName>
</protein>
<accession>A0A2L2TN98</accession>
<evidence type="ECO:0000313" key="3">
    <source>
        <dbReference type="Proteomes" id="UP000245910"/>
    </source>
</evidence>